<sequence>MTVELPPPAFSGRTSNSSGGRDTSSSVPLALLHSVVAVAIADRRLSRRRKVDGSTPPLLWVRSSSQSRRGRGNDGAADTCSIRASV</sequence>
<feature type="compositionally biased region" description="Low complexity" evidence="1">
    <location>
        <begin position="11"/>
        <end position="26"/>
    </location>
</feature>
<keyword evidence="3" id="KW-1185">Reference proteome</keyword>
<feature type="region of interest" description="Disordered" evidence="1">
    <location>
        <begin position="45"/>
        <end position="86"/>
    </location>
</feature>
<accession>A0AAW2GFQ6</accession>
<protein>
    <submittedName>
        <fullName evidence="2">Uncharacterized protein</fullName>
    </submittedName>
</protein>
<evidence type="ECO:0000313" key="3">
    <source>
        <dbReference type="Proteomes" id="UP001430953"/>
    </source>
</evidence>
<dbReference type="AlphaFoldDB" id="A0AAW2GFQ6"/>
<dbReference type="EMBL" id="JADYXP020000004">
    <property type="protein sequence ID" value="KAL0127056.1"/>
    <property type="molecule type" value="Genomic_DNA"/>
</dbReference>
<evidence type="ECO:0000256" key="1">
    <source>
        <dbReference type="SAM" id="MobiDB-lite"/>
    </source>
</evidence>
<reference evidence="2 3" key="1">
    <citation type="submission" date="2023-03" db="EMBL/GenBank/DDBJ databases">
        <title>High recombination rates correlate with genetic variation in Cardiocondyla obscurior ants.</title>
        <authorList>
            <person name="Errbii M."/>
        </authorList>
    </citation>
    <scope>NUCLEOTIDE SEQUENCE [LARGE SCALE GENOMIC DNA]</scope>
    <source>
        <strain evidence="2">Alpha-2009</strain>
        <tissue evidence="2">Whole body</tissue>
    </source>
</reference>
<gene>
    <name evidence="2" type="ORF">PUN28_005404</name>
</gene>
<evidence type="ECO:0000313" key="2">
    <source>
        <dbReference type="EMBL" id="KAL0127056.1"/>
    </source>
</evidence>
<comment type="caution">
    <text evidence="2">The sequence shown here is derived from an EMBL/GenBank/DDBJ whole genome shotgun (WGS) entry which is preliminary data.</text>
</comment>
<feature type="region of interest" description="Disordered" evidence="1">
    <location>
        <begin position="1"/>
        <end position="26"/>
    </location>
</feature>
<dbReference type="Proteomes" id="UP001430953">
    <property type="component" value="Unassembled WGS sequence"/>
</dbReference>
<proteinExistence type="predicted"/>
<organism evidence="2 3">
    <name type="scientific">Cardiocondyla obscurior</name>
    <dbReference type="NCBI Taxonomy" id="286306"/>
    <lineage>
        <taxon>Eukaryota</taxon>
        <taxon>Metazoa</taxon>
        <taxon>Ecdysozoa</taxon>
        <taxon>Arthropoda</taxon>
        <taxon>Hexapoda</taxon>
        <taxon>Insecta</taxon>
        <taxon>Pterygota</taxon>
        <taxon>Neoptera</taxon>
        <taxon>Endopterygota</taxon>
        <taxon>Hymenoptera</taxon>
        <taxon>Apocrita</taxon>
        <taxon>Aculeata</taxon>
        <taxon>Formicoidea</taxon>
        <taxon>Formicidae</taxon>
        <taxon>Myrmicinae</taxon>
        <taxon>Cardiocondyla</taxon>
    </lineage>
</organism>
<name>A0AAW2GFQ6_9HYME</name>